<dbReference type="RefSeq" id="WP_378257529.1">
    <property type="nucleotide sequence ID" value="NZ_JBHSIT010000005.1"/>
</dbReference>
<dbReference type="Pfam" id="PF14078">
    <property type="entry name" value="DUF4259"/>
    <property type="match status" value="1"/>
</dbReference>
<reference evidence="3" key="1">
    <citation type="journal article" date="2019" name="Int. J. Syst. Evol. Microbiol.">
        <title>The Global Catalogue of Microorganisms (GCM) 10K type strain sequencing project: providing services to taxonomists for standard genome sequencing and annotation.</title>
        <authorList>
            <consortium name="The Broad Institute Genomics Platform"/>
            <consortium name="The Broad Institute Genome Sequencing Center for Infectious Disease"/>
            <person name="Wu L."/>
            <person name="Ma J."/>
        </authorList>
    </citation>
    <scope>NUCLEOTIDE SEQUENCE [LARGE SCALE GENOMIC DNA]</scope>
    <source>
        <strain evidence="3">KLKA75</strain>
    </source>
</reference>
<dbReference type="EMBL" id="JBHSIT010000005">
    <property type="protein sequence ID" value="MFC4909720.1"/>
    <property type="molecule type" value="Genomic_DNA"/>
</dbReference>
<organism evidence="2 3">
    <name type="scientific">Actinomadura gamaensis</name>
    <dbReference type="NCBI Taxonomy" id="1763541"/>
    <lineage>
        <taxon>Bacteria</taxon>
        <taxon>Bacillati</taxon>
        <taxon>Actinomycetota</taxon>
        <taxon>Actinomycetes</taxon>
        <taxon>Streptosporangiales</taxon>
        <taxon>Thermomonosporaceae</taxon>
        <taxon>Actinomadura</taxon>
    </lineage>
</organism>
<accession>A0ABV9U2B9</accession>
<protein>
    <submittedName>
        <fullName evidence="2">DUF4259 domain-containing protein</fullName>
    </submittedName>
</protein>
<evidence type="ECO:0000313" key="3">
    <source>
        <dbReference type="Proteomes" id="UP001595872"/>
    </source>
</evidence>
<dbReference type="InterPro" id="IPR025355">
    <property type="entry name" value="DUF4259"/>
</dbReference>
<keyword evidence="3" id="KW-1185">Reference proteome</keyword>
<dbReference type="Proteomes" id="UP001595872">
    <property type="component" value="Unassembled WGS sequence"/>
</dbReference>
<feature type="region of interest" description="Disordered" evidence="1">
    <location>
        <begin position="1"/>
        <end position="22"/>
    </location>
</feature>
<gene>
    <name evidence="2" type="ORF">ACFPCY_20520</name>
</gene>
<comment type="caution">
    <text evidence="2">The sequence shown here is derived from an EMBL/GenBank/DDBJ whole genome shotgun (WGS) entry which is preliminary data.</text>
</comment>
<evidence type="ECO:0000256" key="1">
    <source>
        <dbReference type="SAM" id="MobiDB-lite"/>
    </source>
</evidence>
<proteinExistence type="predicted"/>
<sequence length="74" mass="7733">MAAHCAGGSPVASPYGPKQAIPPLPADLRSLAVRALDRAMGEASESAELWADAGDDGWREQCGRLRKVLSEASL</sequence>
<name>A0ABV9U2B9_9ACTN</name>
<evidence type="ECO:0000313" key="2">
    <source>
        <dbReference type="EMBL" id="MFC4909720.1"/>
    </source>
</evidence>